<dbReference type="GO" id="GO:0006666">
    <property type="term" value="P:3-keto-sphinganine metabolic process"/>
    <property type="evidence" value="ECO:0007669"/>
    <property type="project" value="TreeGrafter"/>
</dbReference>
<evidence type="ECO:0000313" key="2">
    <source>
        <dbReference type="EMBL" id="KAJ4823658.1"/>
    </source>
</evidence>
<dbReference type="OrthoDB" id="37659at2759"/>
<dbReference type="InterPro" id="IPR002347">
    <property type="entry name" value="SDR_fam"/>
</dbReference>
<dbReference type="PANTHER" id="PTHR43550">
    <property type="entry name" value="3-KETODIHYDROSPHINGOSINE REDUCTASE"/>
    <property type="match status" value="1"/>
</dbReference>
<name>A0A9Q0F2G0_9ROSI</name>
<keyword evidence="1" id="KW-0812">Transmembrane</keyword>
<dbReference type="GO" id="GO:0030148">
    <property type="term" value="P:sphingolipid biosynthetic process"/>
    <property type="evidence" value="ECO:0007669"/>
    <property type="project" value="TreeGrafter"/>
</dbReference>
<dbReference type="InterPro" id="IPR036291">
    <property type="entry name" value="NAD(P)-bd_dom_sf"/>
</dbReference>
<dbReference type="Proteomes" id="UP001141552">
    <property type="component" value="Unassembled WGS sequence"/>
</dbReference>
<keyword evidence="1" id="KW-0472">Membrane</keyword>
<dbReference type="Gene3D" id="3.40.50.720">
    <property type="entry name" value="NAD(P)-binding Rossmann-like Domain"/>
    <property type="match status" value="1"/>
</dbReference>
<keyword evidence="1" id="KW-1133">Transmembrane helix</keyword>
<dbReference type="EMBL" id="JAKUCV010007395">
    <property type="protein sequence ID" value="KAJ4823658.1"/>
    <property type="molecule type" value="Genomic_DNA"/>
</dbReference>
<reference evidence="2" key="1">
    <citation type="submission" date="2022-02" db="EMBL/GenBank/DDBJ databases">
        <authorList>
            <person name="Henning P.M."/>
            <person name="McCubbin A.G."/>
            <person name="Shore J.S."/>
        </authorList>
    </citation>
    <scope>NUCLEOTIDE SEQUENCE</scope>
    <source>
        <strain evidence="2">F60SS</strain>
        <tissue evidence="2">Leaves</tissue>
    </source>
</reference>
<sequence>MADSQLAYLYFFLLLLPLSLIALLFLLARPVKIPIKNRHVFVIGGSSGISLALAHRAASKGASCVSILARSADKLEEAKRAIQLASGVDVEVWYPILPLS</sequence>
<dbReference type="SUPFAM" id="SSF51735">
    <property type="entry name" value="NAD(P)-binding Rossmann-fold domains"/>
    <property type="match status" value="1"/>
</dbReference>
<dbReference type="Pfam" id="PF00106">
    <property type="entry name" value="adh_short"/>
    <property type="match status" value="1"/>
</dbReference>
<organism evidence="2 3">
    <name type="scientific">Turnera subulata</name>
    <dbReference type="NCBI Taxonomy" id="218843"/>
    <lineage>
        <taxon>Eukaryota</taxon>
        <taxon>Viridiplantae</taxon>
        <taxon>Streptophyta</taxon>
        <taxon>Embryophyta</taxon>
        <taxon>Tracheophyta</taxon>
        <taxon>Spermatophyta</taxon>
        <taxon>Magnoliopsida</taxon>
        <taxon>eudicotyledons</taxon>
        <taxon>Gunneridae</taxon>
        <taxon>Pentapetalae</taxon>
        <taxon>rosids</taxon>
        <taxon>fabids</taxon>
        <taxon>Malpighiales</taxon>
        <taxon>Passifloraceae</taxon>
        <taxon>Turnera</taxon>
    </lineage>
</organism>
<protein>
    <submittedName>
        <fullName evidence="2">3-dehydrosphinganine reductase tsc10a</fullName>
    </submittedName>
</protein>
<accession>A0A9Q0F2G0</accession>
<evidence type="ECO:0000256" key="1">
    <source>
        <dbReference type="SAM" id="Phobius"/>
    </source>
</evidence>
<dbReference type="PANTHER" id="PTHR43550:SF3">
    <property type="entry name" value="3-KETODIHYDROSPHINGOSINE REDUCTASE"/>
    <property type="match status" value="1"/>
</dbReference>
<dbReference type="GO" id="GO:0047560">
    <property type="term" value="F:3-dehydrosphinganine reductase activity"/>
    <property type="evidence" value="ECO:0007669"/>
    <property type="project" value="TreeGrafter"/>
</dbReference>
<dbReference type="AlphaFoldDB" id="A0A9Q0F2G0"/>
<comment type="caution">
    <text evidence="2">The sequence shown here is derived from an EMBL/GenBank/DDBJ whole genome shotgun (WGS) entry which is preliminary data.</text>
</comment>
<evidence type="ECO:0000313" key="3">
    <source>
        <dbReference type="Proteomes" id="UP001141552"/>
    </source>
</evidence>
<gene>
    <name evidence="2" type="primary">TSC10A_4</name>
    <name evidence="2" type="ORF">Tsubulata_032515</name>
</gene>
<keyword evidence="3" id="KW-1185">Reference proteome</keyword>
<reference evidence="2" key="2">
    <citation type="journal article" date="2023" name="Plants (Basel)">
        <title>Annotation of the Turnera subulata (Passifloraceae) Draft Genome Reveals the S-Locus Evolved after the Divergence of Turneroideae from Passifloroideae in a Stepwise Manner.</title>
        <authorList>
            <person name="Henning P.M."/>
            <person name="Roalson E.H."/>
            <person name="Mir W."/>
            <person name="McCubbin A.G."/>
            <person name="Shore J.S."/>
        </authorList>
    </citation>
    <scope>NUCLEOTIDE SEQUENCE</scope>
    <source>
        <strain evidence="2">F60SS</strain>
    </source>
</reference>
<dbReference type="GO" id="GO:0005789">
    <property type="term" value="C:endoplasmic reticulum membrane"/>
    <property type="evidence" value="ECO:0007669"/>
    <property type="project" value="TreeGrafter"/>
</dbReference>
<proteinExistence type="predicted"/>
<feature type="transmembrane region" description="Helical" evidence="1">
    <location>
        <begin position="6"/>
        <end position="28"/>
    </location>
</feature>